<evidence type="ECO:0000256" key="1">
    <source>
        <dbReference type="SAM" id="Phobius"/>
    </source>
</evidence>
<protein>
    <submittedName>
        <fullName evidence="2">Uncharacterized protein</fullName>
    </submittedName>
</protein>
<feature type="transmembrane region" description="Helical" evidence="1">
    <location>
        <begin position="20"/>
        <end position="38"/>
    </location>
</feature>
<gene>
    <name evidence="2" type="ORF">Csp_A14340</name>
</gene>
<evidence type="ECO:0000313" key="2">
    <source>
        <dbReference type="EMBL" id="CBA29874.1"/>
    </source>
</evidence>
<proteinExistence type="predicted"/>
<reference evidence="2" key="1">
    <citation type="journal article" date="2010" name="Nature">
        <title>The dynamic genome of Hydra.</title>
        <authorList>
            <person name="Chapman J.A."/>
            <person name="Kirkness E.F."/>
            <person name="Simakov O."/>
            <person name="Hampson S.E."/>
            <person name="Mitros T."/>
            <person name="Weinmaier T."/>
            <person name="Rattei T."/>
            <person name="Balasubramanian P.G."/>
            <person name="Borman J."/>
            <person name="Busam D."/>
            <person name="Disbennett K."/>
            <person name="Pfannkoch C."/>
            <person name="Sumin N."/>
            <person name="Sutton G."/>
            <person name="Viswanathan L."/>
            <person name="Walenz B."/>
            <person name="Goodstein D.M."/>
            <person name="Hellsten U."/>
            <person name="Kawashima T."/>
            <person name="Prochnik S.E."/>
            <person name="Putnam N.H."/>
            <person name="Shu S."/>
            <person name="Blumberg B."/>
            <person name="Dana C.E."/>
            <person name="Gee L."/>
            <person name="Kibler D.F."/>
            <person name="Law L."/>
            <person name="Lindgens D."/>
            <person name="Martinez D.E."/>
            <person name="Peng J."/>
            <person name="Wigge P.A."/>
            <person name="Bertulat B."/>
            <person name="Guder C."/>
            <person name="Nakamura Y."/>
            <person name="Ozbek S."/>
            <person name="Watanabe H."/>
            <person name="Khalturin K."/>
            <person name="Hemmrich G."/>
            <person name="Franke A."/>
            <person name="Augustin R."/>
            <person name="Fraune S."/>
            <person name="Hayakawa E."/>
            <person name="Hayakawa S."/>
            <person name="Hirose M."/>
            <person name="Hwang J."/>
            <person name="Ikeo K."/>
            <person name="Nishimiya-Fujisawa C."/>
            <person name="Ogura A."/>
            <person name="Takahashi T."/>
            <person name="Steinmetz P.R."/>
            <person name="Zhang X."/>
            <person name="Aufschnaiter R."/>
            <person name="Eder M.K."/>
            <person name="Gorny A.K."/>
            <person name="Salvenmoser W."/>
            <person name="Heimberg A.M."/>
            <person name="Wheeler B.M."/>
            <person name="Peterson K.J."/>
            <person name="Boettger A."/>
            <person name="Tischler P."/>
            <person name="Wolf A."/>
            <person name="Gojobori T."/>
            <person name="Remington K.A."/>
            <person name="Strausberg R.L."/>
            <person name="Venter J."/>
            <person name="Technau U."/>
            <person name="Hobmayer B."/>
            <person name="Bosch T.C."/>
            <person name="Holstein T.W."/>
            <person name="Fujisawa T."/>
            <person name="Bode H.R."/>
            <person name="David C.N."/>
            <person name="Rokhsar D.S."/>
            <person name="Steele R.E."/>
        </authorList>
    </citation>
    <scope>NUCLEOTIDE SEQUENCE</scope>
</reference>
<dbReference type="EMBL" id="FN543104">
    <property type="protein sequence ID" value="CBA29874.1"/>
    <property type="molecule type" value="Genomic_DNA"/>
</dbReference>
<dbReference type="AlphaFoldDB" id="C9YBD3"/>
<organism evidence="2">
    <name type="scientific">Curvibacter symbiont subsp. Hydra magnipapillata</name>
    <dbReference type="NCBI Taxonomy" id="667019"/>
    <lineage>
        <taxon>Bacteria</taxon>
        <taxon>Pseudomonadati</taxon>
        <taxon>Pseudomonadota</taxon>
        <taxon>Betaproteobacteria</taxon>
        <taxon>Burkholderiales</taxon>
        <taxon>Comamonadaceae</taxon>
        <taxon>Curvibacter</taxon>
    </lineage>
</organism>
<accession>C9YBD3</accession>
<keyword evidence="1" id="KW-1133">Transmembrane helix</keyword>
<feature type="transmembrane region" description="Helical" evidence="1">
    <location>
        <begin position="86"/>
        <end position="103"/>
    </location>
</feature>
<feature type="transmembrane region" description="Helical" evidence="1">
    <location>
        <begin position="123"/>
        <end position="146"/>
    </location>
</feature>
<keyword evidence="1" id="KW-0812">Transmembrane</keyword>
<sequence length="155" mass="17997">MSNQTLPPTHLLKRKLFFRYIAWVGMLNFAWEILQLPLYTLWYESPPTEIAFAVVHCTLGDILIASLSFFAALALSNGKTWPLERYWRIALLAVFFGVCYTVFSEWNNTVVTRAWAYSSWMPTLWGVGLSPILQWLLIPMSVFWTLSKRRLGDQT</sequence>
<keyword evidence="1" id="KW-0472">Membrane</keyword>
<feature type="transmembrane region" description="Helical" evidence="1">
    <location>
        <begin position="50"/>
        <end position="74"/>
    </location>
</feature>
<name>C9YBD3_CURXX</name>